<dbReference type="EMBL" id="QJRN01000018">
    <property type="protein sequence ID" value="PYC31324.1"/>
    <property type="molecule type" value="Genomic_DNA"/>
</dbReference>
<accession>A0A9Q6ID68</accession>
<proteinExistence type="predicted"/>
<dbReference type="Proteomes" id="UP000248188">
    <property type="component" value="Unassembled WGS sequence"/>
</dbReference>
<evidence type="ECO:0000313" key="2">
    <source>
        <dbReference type="Proteomes" id="UP000248188"/>
    </source>
</evidence>
<reference evidence="1 2" key="1">
    <citation type="submission" date="2018-06" db="EMBL/GenBank/DDBJ databases">
        <title>Pseudomonas diversity within urban Lake Michigan freshwaters.</title>
        <authorList>
            <person name="Batrich M."/>
            <person name="Hatzopoulos T."/>
            <person name="Putonti C."/>
        </authorList>
    </citation>
    <scope>NUCLEOTIDE SEQUENCE [LARGE SCALE GENOMIC DNA]</scope>
    <source>
        <strain evidence="1 2">MB-090624</strain>
    </source>
</reference>
<comment type="caution">
    <text evidence="1">The sequence shown here is derived from an EMBL/GenBank/DDBJ whole genome shotgun (WGS) entry which is preliminary data.</text>
</comment>
<gene>
    <name evidence="1" type="ORF">DMX08_25530</name>
</gene>
<sequence>MGRRHRPSLAGWRLTRRPAGLPTAQCLRSAIVVNGAFRSRSRSRSRARRRPGGRPCFICPLQGDVALGRGEGPADLCAASQAQQRLQNAHTL</sequence>
<evidence type="ECO:0000313" key="1">
    <source>
        <dbReference type="EMBL" id="PYC31324.1"/>
    </source>
</evidence>
<organism evidence="1 2">
    <name type="scientific">Pseudomonas protegens</name>
    <dbReference type="NCBI Taxonomy" id="380021"/>
    <lineage>
        <taxon>Bacteria</taxon>
        <taxon>Pseudomonadati</taxon>
        <taxon>Pseudomonadota</taxon>
        <taxon>Gammaproteobacteria</taxon>
        <taxon>Pseudomonadales</taxon>
        <taxon>Pseudomonadaceae</taxon>
        <taxon>Pseudomonas</taxon>
    </lineage>
</organism>
<dbReference type="AlphaFoldDB" id="A0A9Q6ID68"/>
<name>A0A9Q6ID68_9PSED</name>
<protein>
    <submittedName>
        <fullName evidence="1">Uncharacterized protein</fullName>
    </submittedName>
</protein>